<sequence length="319" mass="33996">MAKNDEKRAKSRKARMEARAAAEREAQLAAQRERKIQTAIGASVLAVVILILAVVGYFVGRNIYESTRSPEEVSNAAYAKVESIADKPQNASKDGGFLLSKNGVNKAVEGVPTIDDYMDFICPACGIVGRSIDADLVSMLDAGQINLNIHLAAFLNRSSTDNYSTRSAAFVTYVADNEPDKVMALIRAMFAEDFQPQEGSAYKSVSNDDLVKLAKSVGVSDAVAEAAAKGKYEAWVDATSAWYPTDSRLWNVSGSLKGQMTTPTILVNKNYWDYNTLMAAAGGSSSYDTILLSSLGLAKADVGNASVLPSIGEGKPVGA</sequence>
<comment type="caution">
    <text evidence="2">The sequence shown here is derived from an EMBL/GenBank/DDBJ whole genome shotgun (WGS) entry which is preliminary data.</text>
</comment>
<keyword evidence="1" id="KW-1133">Transmembrane helix</keyword>
<evidence type="ECO:0008006" key="4">
    <source>
        <dbReference type="Google" id="ProtNLM"/>
    </source>
</evidence>
<keyword evidence="1" id="KW-0812">Transmembrane</keyword>
<organism evidence="2 3">
    <name type="scientific">Alloscardovia macacae</name>
    <dbReference type="NCBI Taxonomy" id="1160091"/>
    <lineage>
        <taxon>Bacteria</taxon>
        <taxon>Bacillati</taxon>
        <taxon>Actinomycetota</taxon>
        <taxon>Actinomycetes</taxon>
        <taxon>Bifidobacteriales</taxon>
        <taxon>Bifidobacteriaceae</taxon>
        <taxon>Alloscardovia</taxon>
    </lineage>
</organism>
<dbReference type="InterPro" id="IPR036249">
    <property type="entry name" value="Thioredoxin-like_sf"/>
</dbReference>
<protein>
    <recommendedName>
        <fullName evidence="4">DSBA oxidoreductase</fullName>
    </recommendedName>
</protein>
<evidence type="ECO:0000256" key="1">
    <source>
        <dbReference type="SAM" id="Phobius"/>
    </source>
</evidence>
<dbReference type="Gene3D" id="3.40.30.10">
    <property type="entry name" value="Glutaredoxin"/>
    <property type="match status" value="1"/>
</dbReference>
<dbReference type="RefSeq" id="WP_086106890.1">
    <property type="nucleotide sequence ID" value="NZ_NEKB01000015.1"/>
</dbReference>
<dbReference type="OrthoDB" id="117402at2"/>
<feature type="transmembrane region" description="Helical" evidence="1">
    <location>
        <begin position="39"/>
        <end position="60"/>
    </location>
</feature>
<dbReference type="AlphaFoldDB" id="A0A1Y2T0T7"/>
<dbReference type="SUPFAM" id="SSF52833">
    <property type="entry name" value="Thioredoxin-like"/>
    <property type="match status" value="1"/>
</dbReference>
<gene>
    <name evidence="2" type="ORF">B9T39_05875</name>
</gene>
<dbReference type="STRING" id="1160091.B9T39_05875"/>
<keyword evidence="1" id="KW-0472">Membrane</keyword>
<name>A0A1Y2T0T7_9BIFI</name>
<reference evidence="2 3" key="1">
    <citation type="submission" date="2017-04" db="EMBL/GenBank/DDBJ databases">
        <title>Draft genome sequences of Alloscardovia macacae UMA81211 and UMA81212 isolated from the feces of a rhesus macaque (Macaca mulatta).</title>
        <authorList>
            <person name="Albert K."/>
            <person name="Sela D.A."/>
        </authorList>
    </citation>
    <scope>NUCLEOTIDE SEQUENCE [LARGE SCALE GENOMIC DNA]</scope>
    <source>
        <strain evidence="2 3">UMA81212</strain>
    </source>
</reference>
<dbReference type="EMBL" id="NEKC01000012">
    <property type="protein sequence ID" value="OTA28728.1"/>
    <property type="molecule type" value="Genomic_DNA"/>
</dbReference>
<proteinExistence type="predicted"/>
<accession>A0A1Y2T0T7</accession>
<evidence type="ECO:0000313" key="3">
    <source>
        <dbReference type="Proteomes" id="UP000243540"/>
    </source>
</evidence>
<dbReference type="Proteomes" id="UP000243540">
    <property type="component" value="Unassembled WGS sequence"/>
</dbReference>
<evidence type="ECO:0000313" key="2">
    <source>
        <dbReference type="EMBL" id="OTA28728.1"/>
    </source>
</evidence>